<dbReference type="AlphaFoldDB" id="A0A4R2PD02"/>
<dbReference type="PANTHER" id="PTHR21485:SF6">
    <property type="entry name" value="N-ACYLNEURAMINATE CYTIDYLYLTRANSFERASE-RELATED"/>
    <property type="match status" value="1"/>
</dbReference>
<sequence length="271" mass="29041">MPDKLPTDPPPISPETPPALVALLPMKAHSARVPNKNFRTIAGKPLFRWVLDSLLALPAVARVVINTDARAQLAQAGLEAGGRVLIRDRRADLCGDAVSMNKVLADDIAACPAHAYLMTHTTNPLLSAATLARAIDRFAAVRRDGTADSLFAVTRLQTRLYAADGAPLNHDPDHLIPTQDLAPLYEENSNFYLFTAQSFAATGARIGARPQMVETPKVEAVDIDDADDWAMAEALLLYRQRAQAAAPPAGAPAGAPARDTDSPAAHREPRR</sequence>
<dbReference type="EMBL" id="SLXO01000008">
    <property type="protein sequence ID" value="TCP33049.1"/>
    <property type="molecule type" value="Genomic_DNA"/>
</dbReference>
<evidence type="ECO:0000313" key="2">
    <source>
        <dbReference type="EMBL" id="TCP33049.1"/>
    </source>
</evidence>
<evidence type="ECO:0000313" key="3">
    <source>
        <dbReference type="Proteomes" id="UP000295399"/>
    </source>
</evidence>
<dbReference type="InterPro" id="IPR003329">
    <property type="entry name" value="Cytidylyl_trans"/>
</dbReference>
<dbReference type="CDD" id="cd02513">
    <property type="entry name" value="CMP-NeuAc_Synthase"/>
    <property type="match status" value="1"/>
</dbReference>
<comment type="caution">
    <text evidence="2">The sequence shown here is derived from an EMBL/GenBank/DDBJ whole genome shotgun (WGS) entry which is preliminary data.</text>
</comment>
<feature type="compositionally biased region" description="Low complexity" evidence="1">
    <location>
        <begin position="245"/>
        <end position="257"/>
    </location>
</feature>
<name>A0A4R2PD02_RHOSA</name>
<evidence type="ECO:0000256" key="1">
    <source>
        <dbReference type="SAM" id="MobiDB-lite"/>
    </source>
</evidence>
<keyword evidence="3" id="KW-1185">Reference proteome</keyword>
<dbReference type="SUPFAM" id="SSF53448">
    <property type="entry name" value="Nucleotide-diphospho-sugar transferases"/>
    <property type="match status" value="1"/>
</dbReference>
<organism evidence="2 3">
    <name type="scientific">Rhodothalassium salexigens DSM 2132</name>
    <dbReference type="NCBI Taxonomy" id="1188247"/>
    <lineage>
        <taxon>Bacteria</taxon>
        <taxon>Pseudomonadati</taxon>
        <taxon>Pseudomonadota</taxon>
        <taxon>Alphaproteobacteria</taxon>
        <taxon>Rhodothalassiales</taxon>
        <taxon>Rhodothalassiaceae</taxon>
        <taxon>Rhodothalassium</taxon>
    </lineage>
</organism>
<dbReference type="Proteomes" id="UP000295399">
    <property type="component" value="Unassembled WGS sequence"/>
</dbReference>
<dbReference type="RefSeq" id="WP_200288057.1">
    <property type="nucleotide sequence ID" value="NZ_JACIGF010000008.1"/>
</dbReference>
<dbReference type="Gene3D" id="3.90.550.10">
    <property type="entry name" value="Spore Coat Polysaccharide Biosynthesis Protein SpsA, Chain A"/>
    <property type="match status" value="1"/>
</dbReference>
<protein>
    <submittedName>
        <fullName evidence="2">CMP-N-acetylneuraminic acid synthetase</fullName>
    </submittedName>
</protein>
<dbReference type="Pfam" id="PF02348">
    <property type="entry name" value="CTP_transf_3"/>
    <property type="match status" value="1"/>
</dbReference>
<accession>A0A4R2PD02</accession>
<dbReference type="InterPro" id="IPR050793">
    <property type="entry name" value="CMP-NeuNAc_synthase"/>
</dbReference>
<gene>
    <name evidence="2" type="ORF">EV659_108149</name>
</gene>
<dbReference type="InterPro" id="IPR029044">
    <property type="entry name" value="Nucleotide-diphossugar_trans"/>
</dbReference>
<dbReference type="InParanoid" id="A0A4R2PD02"/>
<feature type="region of interest" description="Disordered" evidence="1">
    <location>
        <begin position="245"/>
        <end position="271"/>
    </location>
</feature>
<reference evidence="2 3" key="1">
    <citation type="submission" date="2019-03" db="EMBL/GenBank/DDBJ databases">
        <title>Genomic Encyclopedia of Type Strains, Phase IV (KMG-IV): sequencing the most valuable type-strain genomes for metagenomic binning, comparative biology and taxonomic classification.</title>
        <authorList>
            <person name="Goeker M."/>
        </authorList>
    </citation>
    <scope>NUCLEOTIDE SEQUENCE [LARGE SCALE GENOMIC DNA]</scope>
    <source>
        <strain evidence="2 3">DSM 2132</strain>
    </source>
</reference>
<feature type="compositionally biased region" description="Basic and acidic residues" evidence="1">
    <location>
        <begin position="258"/>
        <end position="271"/>
    </location>
</feature>
<dbReference type="GO" id="GO:0008781">
    <property type="term" value="F:N-acylneuraminate cytidylyltransferase activity"/>
    <property type="evidence" value="ECO:0007669"/>
    <property type="project" value="TreeGrafter"/>
</dbReference>
<dbReference type="PANTHER" id="PTHR21485">
    <property type="entry name" value="HAD SUPERFAMILY MEMBERS CMAS AND KDSC"/>
    <property type="match status" value="1"/>
</dbReference>
<proteinExistence type="predicted"/>